<dbReference type="VEuPathDB" id="VectorBase:GPAI035501"/>
<feature type="transmembrane region" description="Helical" evidence="1">
    <location>
        <begin position="12"/>
        <end position="34"/>
    </location>
</feature>
<accession>A0A1B0A608</accession>
<keyword evidence="3" id="KW-1185">Reference proteome</keyword>
<sequence>MEITRTAKSKNLYSLPPLLWNFTSTVVDFGVWFYKASIEMEMNYNHTFFLAKKKIKTEMSVVEIPLRRLNIQNSSQSCGNSKKNNNFLEFHRHIIGLLQTKDQRSVAATDFQLF</sequence>
<keyword evidence="1" id="KW-0812">Transmembrane</keyword>
<evidence type="ECO:0000313" key="2">
    <source>
        <dbReference type="EnsemblMetazoa" id="GPAI035501-PA"/>
    </source>
</evidence>
<reference evidence="3" key="1">
    <citation type="submission" date="2014-03" db="EMBL/GenBank/DDBJ databases">
        <authorList>
            <person name="Aksoy S."/>
            <person name="Warren W."/>
            <person name="Wilson R.K."/>
        </authorList>
    </citation>
    <scope>NUCLEOTIDE SEQUENCE [LARGE SCALE GENOMIC DNA]</scope>
    <source>
        <strain evidence="3">IAEA</strain>
    </source>
</reference>
<proteinExistence type="predicted"/>
<organism evidence="2 3">
    <name type="scientific">Glossina pallidipes</name>
    <name type="common">Tsetse fly</name>
    <dbReference type="NCBI Taxonomy" id="7398"/>
    <lineage>
        <taxon>Eukaryota</taxon>
        <taxon>Metazoa</taxon>
        <taxon>Ecdysozoa</taxon>
        <taxon>Arthropoda</taxon>
        <taxon>Hexapoda</taxon>
        <taxon>Insecta</taxon>
        <taxon>Pterygota</taxon>
        <taxon>Neoptera</taxon>
        <taxon>Endopterygota</taxon>
        <taxon>Diptera</taxon>
        <taxon>Brachycera</taxon>
        <taxon>Muscomorpha</taxon>
        <taxon>Hippoboscoidea</taxon>
        <taxon>Glossinidae</taxon>
        <taxon>Glossina</taxon>
    </lineage>
</organism>
<keyword evidence="1" id="KW-0472">Membrane</keyword>
<dbReference type="Proteomes" id="UP000092445">
    <property type="component" value="Unassembled WGS sequence"/>
</dbReference>
<keyword evidence="1" id="KW-1133">Transmembrane helix</keyword>
<reference evidence="2" key="2">
    <citation type="submission" date="2020-05" db="UniProtKB">
        <authorList>
            <consortium name="EnsemblMetazoa"/>
        </authorList>
    </citation>
    <scope>IDENTIFICATION</scope>
    <source>
        <strain evidence="2">IAEA</strain>
    </source>
</reference>
<evidence type="ECO:0000313" key="3">
    <source>
        <dbReference type="Proteomes" id="UP000092445"/>
    </source>
</evidence>
<name>A0A1B0A608_GLOPL</name>
<dbReference type="EnsemblMetazoa" id="GPAI035501-RA">
    <property type="protein sequence ID" value="GPAI035501-PA"/>
    <property type="gene ID" value="GPAI035501"/>
</dbReference>
<dbReference type="AlphaFoldDB" id="A0A1B0A608"/>
<protein>
    <submittedName>
        <fullName evidence="2">Uncharacterized protein</fullName>
    </submittedName>
</protein>
<evidence type="ECO:0000256" key="1">
    <source>
        <dbReference type="SAM" id="Phobius"/>
    </source>
</evidence>